<feature type="domain" description="BED-type" evidence="4">
    <location>
        <begin position="1"/>
        <end position="25"/>
    </location>
</feature>
<keyword evidence="1" id="KW-0479">Metal-binding</keyword>
<keyword evidence="2" id="KW-0863">Zinc-finger</keyword>
<evidence type="ECO:0000256" key="1">
    <source>
        <dbReference type="ARBA" id="ARBA00022723"/>
    </source>
</evidence>
<dbReference type="GO" id="GO:0003677">
    <property type="term" value="F:DNA binding"/>
    <property type="evidence" value="ECO:0007669"/>
    <property type="project" value="InterPro"/>
</dbReference>
<dbReference type="Proteomes" id="UP000053864">
    <property type="component" value="Unassembled WGS sequence"/>
</dbReference>
<proteinExistence type="predicted"/>
<evidence type="ECO:0000259" key="4">
    <source>
        <dbReference type="Pfam" id="PF02892"/>
    </source>
</evidence>
<keyword evidence="3" id="KW-0862">Zinc</keyword>
<evidence type="ECO:0000313" key="5">
    <source>
        <dbReference type="EMBL" id="ETL36565.1"/>
    </source>
</evidence>
<name>W2IR23_PHYNI</name>
<reference evidence="5" key="1">
    <citation type="submission" date="2013-11" db="EMBL/GenBank/DDBJ databases">
        <title>The Genome Sequence of Phytophthora parasitica CJ05E6.</title>
        <authorList>
            <consortium name="The Broad Institute Genomics Platform"/>
            <person name="Russ C."/>
            <person name="Tyler B."/>
            <person name="Panabieres F."/>
            <person name="Shan W."/>
            <person name="Tripathy S."/>
            <person name="Grunwald N."/>
            <person name="Machado M."/>
            <person name="Johnson C.S."/>
            <person name="Arredondo F."/>
            <person name="Hong C."/>
            <person name="Coffey M."/>
            <person name="Young S.K."/>
            <person name="Zeng Q."/>
            <person name="Gargeya S."/>
            <person name="Fitzgerald M."/>
            <person name="Abouelleil A."/>
            <person name="Alvarado L."/>
            <person name="Chapman S.B."/>
            <person name="Gainer-Dewar J."/>
            <person name="Goldberg J."/>
            <person name="Griggs A."/>
            <person name="Gujja S."/>
            <person name="Hansen M."/>
            <person name="Howarth C."/>
            <person name="Imamovic A."/>
            <person name="Ireland A."/>
            <person name="Larimer J."/>
            <person name="McCowan C."/>
            <person name="Murphy C."/>
            <person name="Pearson M."/>
            <person name="Poon T.W."/>
            <person name="Priest M."/>
            <person name="Roberts A."/>
            <person name="Saif S."/>
            <person name="Shea T."/>
            <person name="Sykes S."/>
            <person name="Wortman J."/>
            <person name="Nusbaum C."/>
            <person name="Birren B."/>
        </authorList>
    </citation>
    <scope>NUCLEOTIDE SEQUENCE [LARGE SCALE GENOMIC DNA]</scope>
    <source>
        <strain evidence="5">CJ05E6</strain>
    </source>
</reference>
<dbReference type="PANTHER" id="PTHR40866">
    <property type="entry name" value="BED-TYPE DOMAIN-CONTAINING PROTEIN"/>
    <property type="match status" value="1"/>
</dbReference>
<evidence type="ECO:0000256" key="3">
    <source>
        <dbReference type="ARBA" id="ARBA00022833"/>
    </source>
</evidence>
<accession>W2IR23</accession>
<dbReference type="EMBL" id="KI673744">
    <property type="protein sequence ID" value="ETL36565.1"/>
    <property type="molecule type" value="Genomic_DNA"/>
</dbReference>
<organism evidence="5">
    <name type="scientific">Phytophthora nicotianae</name>
    <name type="common">Potato buckeye rot agent</name>
    <name type="synonym">Phytophthora parasitica</name>
    <dbReference type="NCBI Taxonomy" id="4792"/>
    <lineage>
        <taxon>Eukaryota</taxon>
        <taxon>Sar</taxon>
        <taxon>Stramenopiles</taxon>
        <taxon>Oomycota</taxon>
        <taxon>Peronosporomycetes</taxon>
        <taxon>Peronosporales</taxon>
        <taxon>Peronosporaceae</taxon>
        <taxon>Phytophthora</taxon>
    </lineage>
</organism>
<evidence type="ECO:0000256" key="2">
    <source>
        <dbReference type="ARBA" id="ARBA00022771"/>
    </source>
</evidence>
<feature type="non-terminal residue" evidence="5">
    <location>
        <position position="174"/>
    </location>
</feature>
<sequence>CTTCDKQYKKGNGYTNLLNHLRRNHEDYEQEALEAARHQNPLRLHLVSTRTRDLYRWIEWIVCDHLPFTFVERRLTQQDAALSLVCEDNLVRYIVLIFELLEQRVARELSPAFGLVIDGWTSSSRHYAAIIACPSRRFLLLAFSHVEVEEDLSAQSQYDLIADTLTRYNTPWSA</sequence>
<gene>
    <name evidence="5" type="ORF">L916_11476</name>
</gene>
<dbReference type="PANTHER" id="PTHR40866:SF1">
    <property type="entry name" value="BED-TYPE DOMAIN-CONTAINING PROTEIN"/>
    <property type="match status" value="1"/>
</dbReference>
<dbReference type="AlphaFoldDB" id="W2IR23"/>
<dbReference type="Pfam" id="PF02892">
    <property type="entry name" value="zf-BED"/>
    <property type="match status" value="1"/>
</dbReference>
<feature type="non-terminal residue" evidence="5">
    <location>
        <position position="1"/>
    </location>
</feature>
<dbReference type="InterPro" id="IPR003656">
    <property type="entry name" value="Znf_BED"/>
</dbReference>
<dbReference type="VEuPathDB" id="FungiDB:PPTG_06071"/>
<dbReference type="GO" id="GO:0008270">
    <property type="term" value="F:zinc ion binding"/>
    <property type="evidence" value="ECO:0007669"/>
    <property type="project" value="UniProtKB-KW"/>
</dbReference>
<protein>
    <recommendedName>
        <fullName evidence="4">BED-type domain-containing protein</fullName>
    </recommendedName>
</protein>